<feature type="binding site" evidence="18">
    <location>
        <position position="183"/>
    </location>
    <ligand>
        <name>K(+)</name>
        <dbReference type="ChEBI" id="CHEBI:29103"/>
    </ligand>
</feature>
<dbReference type="InterPro" id="IPR000631">
    <property type="entry name" value="CARKD"/>
</dbReference>
<evidence type="ECO:0000256" key="5">
    <source>
        <dbReference type="ARBA" id="ARBA00022723"/>
    </source>
</evidence>
<comment type="catalytic activity">
    <reaction evidence="2 18 19">
        <text>(6R)-NADPHX = (6S)-NADPHX</text>
        <dbReference type="Rhea" id="RHEA:32227"/>
        <dbReference type="ChEBI" id="CHEBI:64076"/>
        <dbReference type="ChEBI" id="CHEBI:64077"/>
        <dbReference type="EC" id="5.1.99.6"/>
    </reaction>
</comment>
<feature type="binding site" evidence="17">
    <location>
        <position position="282"/>
    </location>
    <ligand>
        <name>(6S)-NADPHX</name>
        <dbReference type="ChEBI" id="CHEBI:64076"/>
    </ligand>
</feature>
<dbReference type="InterPro" id="IPR017953">
    <property type="entry name" value="Carbohydrate_kinase_pred_CS"/>
</dbReference>
<evidence type="ECO:0000259" key="20">
    <source>
        <dbReference type="PROSITE" id="PS51383"/>
    </source>
</evidence>
<dbReference type="EC" id="4.2.1.136" evidence="19"/>
<evidence type="ECO:0000256" key="2">
    <source>
        <dbReference type="ARBA" id="ARBA00000909"/>
    </source>
</evidence>
<evidence type="ECO:0000256" key="8">
    <source>
        <dbReference type="ARBA" id="ARBA00022857"/>
    </source>
</evidence>
<dbReference type="InterPro" id="IPR004443">
    <property type="entry name" value="YjeF_N_dom"/>
</dbReference>
<comment type="similarity">
    <text evidence="18">Belongs to the NnrE/AIBP family.</text>
</comment>
<feature type="binding site" evidence="17">
    <location>
        <position position="463"/>
    </location>
    <ligand>
        <name>AMP</name>
        <dbReference type="ChEBI" id="CHEBI:456215"/>
    </ligand>
</feature>
<name>A0A2P8HPK0_CHINA</name>
<comment type="function">
    <text evidence="18">Catalyzes the epimerization of the S- and R-forms of NAD(P)HX, a damaged form of NAD(P)H that is a result of enzymatic or heat-dependent hydration. This is a prerequisite for the S-specific NAD(P)H-hydrate dehydratase to allow the repair of both epimers of NAD(P)HX.</text>
</comment>
<comment type="similarity">
    <text evidence="4 19">In the C-terminal section; belongs to the NnrD/CARKD family.</text>
</comment>
<comment type="cofactor">
    <cofactor evidence="18 19">
        <name>K(+)</name>
        <dbReference type="ChEBI" id="CHEBI:29103"/>
    </cofactor>
    <text evidence="18 19">Binds 1 potassium ion per subunit.</text>
</comment>
<evidence type="ECO:0000256" key="19">
    <source>
        <dbReference type="PIRNR" id="PIRNR017184"/>
    </source>
</evidence>
<comment type="cofactor">
    <cofactor evidence="17">
        <name>Mg(2+)</name>
        <dbReference type="ChEBI" id="CHEBI:18420"/>
    </cofactor>
</comment>
<dbReference type="InterPro" id="IPR036652">
    <property type="entry name" value="YjeF_N_dom_sf"/>
</dbReference>
<feature type="binding site" evidence="17">
    <location>
        <position position="464"/>
    </location>
    <ligand>
        <name>(6S)-NADPHX</name>
        <dbReference type="ChEBI" id="CHEBI:64076"/>
    </ligand>
</feature>
<evidence type="ECO:0000256" key="9">
    <source>
        <dbReference type="ARBA" id="ARBA00022958"/>
    </source>
</evidence>
<evidence type="ECO:0000256" key="18">
    <source>
        <dbReference type="HAMAP-Rule" id="MF_01966"/>
    </source>
</evidence>
<comment type="catalytic activity">
    <reaction evidence="15 17 19">
        <text>(6S)-NADHX + ADP = AMP + phosphate + NADH + H(+)</text>
        <dbReference type="Rhea" id="RHEA:32223"/>
        <dbReference type="ChEBI" id="CHEBI:15378"/>
        <dbReference type="ChEBI" id="CHEBI:43474"/>
        <dbReference type="ChEBI" id="CHEBI:57945"/>
        <dbReference type="ChEBI" id="CHEBI:64074"/>
        <dbReference type="ChEBI" id="CHEBI:456215"/>
        <dbReference type="ChEBI" id="CHEBI:456216"/>
        <dbReference type="EC" id="4.2.1.136"/>
    </reaction>
</comment>
<evidence type="ECO:0000256" key="16">
    <source>
        <dbReference type="ARBA" id="ARBA00049209"/>
    </source>
</evidence>
<keyword evidence="12 17" id="KW-0456">Lyase</keyword>
<comment type="caution">
    <text evidence="18">Lacks conserved residue(s) required for the propagation of feature annotation.</text>
</comment>
<keyword evidence="5 18" id="KW-0479">Metal-binding</keyword>
<feature type="binding site" evidence="18">
    <location>
        <position position="77"/>
    </location>
    <ligand>
        <name>K(+)</name>
        <dbReference type="ChEBI" id="CHEBI:29103"/>
    </ligand>
</feature>
<gene>
    <name evidence="17" type="primary">nnrD</name>
    <name evidence="18" type="synonym">nnrE</name>
    <name evidence="22" type="ORF">CLV51_1021012</name>
</gene>
<feature type="binding site" evidence="17">
    <location>
        <begin position="434"/>
        <end position="438"/>
    </location>
    <ligand>
        <name>AMP</name>
        <dbReference type="ChEBI" id="CHEBI:456215"/>
    </ligand>
</feature>
<reference evidence="22 23" key="1">
    <citation type="submission" date="2018-03" db="EMBL/GenBank/DDBJ databases">
        <title>Genomic Encyclopedia of Archaeal and Bacterial Type Strains, Phase II (KMG-II): from individual species to whole genera.</title>
        <authorList>
            <person name="Goeker M."/>
        </authorList>
    </citation>
    <scope>NUCLEOTIDE SEQUENCE [LARGE SCALE GENOMIC DNA]</scope>
    <source>
        <strain evidence="22 23">DSM 24859</strain>
    </source>
</reference>
<keyword evidence="9 18" id="KW-0630">Potassium</keyword>
<dbReference type="GO" id="GO:0052855">
    <property type="term" value="F:ADP-dependent NAD(P)H-hydrate dehydratase activity"/>
    <property type="evidence" value="ECO:0007669"/>
    <property type="project" value="UniProtKB-UniRule"/>
</dbReference>
<feature type="binding site" evidence="18">
    <location>
        <position position="145"/>
    </location>
    <ligand>
        <name>K(+)</name>
        <dbReference type="ChEBI" id="CHEBI:29103"/>
    </ligand>
</feature>
<dbReference type="PROSITE" id="PS51383">
    <property type="entry name" value="YJEF_C_3"/>
    <property type="match status" value="1"/>
</dbReference>
<dbReference type="GO" id="GO:0110051">
    <property type="term" value="P:metabolite repair"/>
    <property type="evidence" value="ECO:0007669"/>
    <property type="project" value="TreeGrafter"/>
</dbReference>
<dbReference type="EC" id="5.1.99.6" evidence="19"/>
<evidence type="ECO:0000256" key="17">
    <source>
        <dbReference type="HAMAP-Rule" id="MF_01965"/>
    </source>
</evidence>
<dbReference type="InterPro" id="IPR029056">
    <property type="entry name" value="Ribokinase-like"/>
</dbReference>
<dbReference type="Proteomes" id="UP000240971">
    <property type="component" value="Unassembled WGS sequence"/>
</dbReference>
<sequence>MIRFFMFLILEYFSVQLSNMKIFTAAQIREADAFTIKNEPISSPQLMERAAGKCAAWIGEHYSQQHPIYIFCGKGNNGGDGLVIARMLQQQGYTVSVGIVQNSSKASPDHILQLQALQKHSPSSLYEIGYITDFPALPANAVIVDAIIGTGINKPIEGWVAGIIHQINDQHHKHPIIAIDMPSGLMADVSSRHAPVVQAHHTLSFEFYKLAFLLPENAAFPGQVHILPIGLHPEYITHTPARYHLSDKEMMRTIYQPRDPFAHKGTYGHALLIAGSYGKMGAAILSAKACLHAGVGLLSCHVPQSGYQIMQISEPCAMCITDEGTDYNTHFHSSIDASSYKTIGIGPGLGTQPVTARSMELLLEAFPRPMVIDADALNLLSVYPYLLYKIPAGSILTPHPKEFERLFGATTNDVERLELLSKQAVKLQIYILLKGRYTAIACPDGAVYFNNTGNPGMATGGSGDVLTGILTGLLAQDYAPKAAVLLGTWLHGFAGDLAAAHLSQEAMTASDIISYLGKAFQEGL</sequence>
<dbReference type="HAMAP" id="MF_01965">
    <property type="entry name" value="NADHX_dehydratase"/>
    <property type="match status" value="1"/>
</dbReference>
<dbReference type="SUPFAM" id="SSF53613">
    <property type="entry name" value="Ribokinase-like"/>
    <property type="match status" value="1"/>
</dbReference>
<feature type="domain" description="YjeF N-terminal" evidence="21">
    <location>
        <begin position="28"/>
        <end position="237"/>
    </location>
</feature>
<comment type="similarity">
    <text evidence="17">Belongs to the NnrD/CARKD family.</text>
</comment>
<dbReference type="Pfam" id="PF03853">
    <property type="entry name" value="YjeF_N"/>
    <property type="match status" value="1"/>
</dbReference>
<comment type="subunit">
    <text evidence="17">Homotetramer.</text>
</comment>
<dbReference type="GO" id="GO:0046872">
    <property type="term" value="F:metal ion binding"/>
    <property type="evidence" value="ECO:0007669"/>
    <property type="project" value="UniProtKB-UniRule"/>
</dbReference>
<dbReference type="CDD" id="cd01171">
    <property type="entry name" value="YXKO-related"/>
    <property type="match status" value="1"/>
</dbReference>
<evidence type="ECO:0000256" key="10">
    <source>
        <dbReference type="ARBA" id="ARBA00023027"/>
    </source>
</evidence>
<evidence type="ECO:0000256" key="7">
    <source>
        <dbReference type="ARBA" id="ARBA00022840"/>
    </source>
</evidence>
<evidence type="ECO:0000313" key="22">
    <source>
        <dbReference type="EMBL" id="PSL48150.1"/>
    </source>
</evidence>
<keyword evidence="8 17" id="KW-0521">NADP</keyword>
<dbReference type="PIRSF" id="PIRSF017184">
    <property type="entry name" value="Nnr"/>
    <property type="match status" value="1"/>
</dbReference>
<feature type="binding site" evidence="18">
    <location>
        <begin position="76"/>
        <end position="80"/>
    </location>
    <ligand>
        <name>(6S)-NADPHX</name>
        <dbReference type="ChEBI" id="CHEBI:64076"/>
    </ligand>
</feature>
<dbReference type="InterPro" id="IPR030677">
    <property type="entry name" value="Nnr"/>
</dbReference>
<dbReference type="GO" id="GO:0005524">
    <property type="term" value="F:ATP binding"/>
    <property type="evidence" value="ECO:0007669"/>
    <property type="project" value="UniProtKB-UniRule"/>
</dbReference>
<dbReference type="Gene3D" id="3.40.1190.20">
    <property type="match status" value="1"/>
</dbReference>
<evidence type="ECO:0000256" key="11">
    <source>
        <dbReference type="ARBA" id="ARBA00023235"/>
    </source>
</evidence>
<evidence type="ECO:0000256" key="1">
    <source>
        <dbReference type="ARBA" id="ARBA00000013"/>
    </source>
</evidence>
<evidence type="ECO:0000256" key="6">
    <source>
        <dbReference type="ARBA" id="ARBA00022741"/>
    </source>
</evidence>
<dbReference type="AlphaFoldDB" id="A0A2P8HPK0"/>
<keyword evidence="6 17" id="KW-0547">Nucleotide-binding</keyword>
<evidence type="ECO:0000256" key="4">
    <source>
        <dbReference type="ARBA" id="ARBA00009524"/>
    </source>
</evidence>
<protein>
    <recommendedName>
        <fullName evidence="19">Bifunctional NAD(P)H-hydrate repair enzyme</fullName>
    </recommendedName>
    <alternativeName>
        <fullName evidence="19">Nicotinamide nucleotide repair protein</fullName>
    </alternativeName>
    <domain>
        <recommendedName>
            <fullName evidence="19">ADP-dependent (S)-NAD(P)H-hydrate dehydratase</fullName>
            <ecNumber evidence="19">4.2.1.136</ecNumber>
        </recommendedName>
        <alternativeName>
            <fullName evidence="19">ADP-dependent NAD(P)HX dehydratase</fullName>
        </alternativeName>
    </domain>
    <domain>
        <recommendedName>
            <fullName evidence="19">NAD(P)H-hydrate epimerase</fullName>
            <ecNumber evidence="19">5.1.99.6</ecNumber>
        </recommendedName>
    </domain>
</protein>
<comment type="function">
    <text evidence="14 19">Bifunctional enzyme that catalyzes the epimerization of the S- and R-forms of NAD(P)HX and the dehydration of the S-form of NAD(P)HX at the expense of ADP, which is converted to AMP. This allows the repair of both epimers of NAD(P)HX, a damaged form of NAD(P)H that is a result of enzymatic or heat-dependent hydration.</text>
</comment>
<organism evidence="22 23">
    <name type="scientific">Chitinophaga niastensis</name>
    <dbReference type="NCBI Taxonomy" id="536980"/>
    <lineage>
        <taxon>Bacteria</taxon>
        <taxon>Pseudomonadati</taxon>
        <taxon>Bacteroidota</taxon>
        <taxon>Chitinophagia</taxon>
        <taxon>Chitinophagales</taxon>
        <taxon>Chitinophagaceae</taxon>
        <taxon>Chitinophaga</taxon>
    </lineage>
</organism>
<accession>A0A2P8HPK0</accession>
<dbReference type="EMBL" id="PYAW01000002">
    <property type="protein sequence ID" value="PSL48150.1"/>
    <property type="molecule type" value="Genomic_DNA"/>
</dbReference>
<comment type="catalytic activity">
    <reaction evidence="16 17 19">
        <text>(6S)-NADPHX + ADP = AMP + phosphate + NADPH + H(+)</text>
        <dbReference type="Rhea" id="RHEA:32235"/>
        <dbReference type="ChEBI" id="CHEBI:15378"/>
        <dbReference type="ChEBI" id="CHEBI:43474"/>
        <dbReference type="ChEBI" id="CHEBI:57783"/>
        <dbReference type="ChEBI" id="CHEBI:64076"/>
        <dbReference type="ChEBI" id="CHEBI:456215"/>
        <dbReference type="ChEBI" id="CHEBI:456216"/>
        <dbReference type="EC" id="4.2.1.136"/>
    </reaction>
</comment>
<dbReference type="NCBIfam" id="TIGR00196">
    <property type="entry name" value="yjeF_cterm"/>
    <property type="match status" value="1"/>
</dbReference>
<feature type="binding site" evidence="17">
    <location>
        <position position="348"/>
    </location>
    <ligand>
        <name>(6S)-NADPHX</name>
        <dbReference type="ChEBI" id="CHEBI:64076"/>
    </ligand>
</feature>
<feature type="binding site" evidence="18">
    <location>
        <begin position="149"/>
        <end position="155"/>
    </location>
    <ligand>
        <name>(6S)-NADPHX</name>
        <dbReference type="ChEBI" id="CHEBI:64076"/>
    </ligand>
</feature>
<evidence type="ECO:0000256" key="15">
    <source>
        <dbReference type="ARBA" id="ARBA00048238"/>
    </source>
</evidence>
<comment type="similarity">
    <text evidence="3 19">In the N-terminal section; belongs to the NnrE/AIBP family.</text>
</comment>
<evidence type="ECO:0000313" key="23">
    <source>
        <dbReference type="Proteomes" id="UP000240971"/>
    </source>
</evidence>
<evidence type="ECO:0000256" key="12">
    <source>
        <dbReference type="ARBA" id="ARBA00023239"/>
    </source>
</evidence>
<dbReference type="GO" id="GO:0052856">
    <property type="term" value="F:NAD(P)HX epimerase activity"/>
    <property type="evidence" value="ECO:0007669"/>
    <property type="project" value="UniProtKB-UniRule"/>
</dbReference>
<keyword evidence="7 17" id="KW-0067">ATP-binding</keyword>
<feature type="binding site" evidence="18">
    <location>
        <position position="180"/>
    </location>
    <ligand>
        <name>(6S)-NADPHX</name>
        <dbReference type="ChEBI" id="CHEBI:64076"/>
    </ligand>
</feature>
<evidence type="ECO:0000256" key="13">
    <source>
        <dbReference type="ARBA" id="ARBA00023268"/>
    </source>
</evidence>
<proteinExistence type="inferred from homology"/>
<keyword evidence="23" id="KW-1185">Reference proteome</keyword>
<feature type="domain" description="YjeF C-terminal" evidence="20">
    <location>
        <begin position="247"/>
        <end position="523"/>
    </location>
</feature>
<dbReference type="HAMAP" id="MF_01966">
    <property type="entry name" value="NADHX_epimerase"/>
    <property type="match status" value="1"/>
</dbReference>
<dbReference type="PROSITE" id="PS51385">
    <property type="entry name" value="YJEF_N"/>
    <property type="match status" value="1"/>
</dbReference>
<keyword evidence="10 17" id="KW-0520">NAD</keyword>
<dbReference type="PANTHER" id="PTHR12592">
    <property type="entry name" value="ATP-DEPENDENT (S)-NAD(P)H-HYDRATE DEHYDRATASE FAMILY MEMBER"/>
    <property type="match status" value="1"/>
</dbReference>
<dbReference type="NCBIfam" id="TIGR00197">
    <property type="entry name" value="yjeF_nterm"/>
    <property type="match status" value="1"/>
</dbReference>
<dbReference type="PROSITE" id="PS01050">
    <property type="entry name" value="YJEF_C_2"/>
    <property type="match status" value="1"/>
</dbReference>
<comment type="caution">
    <text evidence="22">The sequence shown here is derived from an EMBL/GenBank/DDBJ whole genome shotgun (WGS) entry which is preliminary data.</text>
</comment>
<evidence type="ECO:0000259" key="21">
    <source>
        <dbReference type="PROSITE" id="PS51385"/>
    </source>
</evidence>
<dbReference type="GO" id="GO:0046496">
    <property type="term" value="P:nicotinamide nucleotide metabolic process"/>
    <property type="evidence" value="ECO:0007669"/>
    <property type="project" value="UniProtKB-UniRule"/>
</dbReference>
<feature type="binding site" evidence="17">
    <location>
        <position position="399"/>
    </location>
    <ligand>
        <name>(6S)-NADPHX</name>
        <dbReference type="ChEBI" id="CHEBI:64076"/>
    </ligand>
</feature>
<dbReference type="Pfam" id="PF01256">
    <property type="entry name" value="Carb_kinase"/>
    <property type="match status" value="1"/>
</dbReference>
<comment type="catalytic activity">
    <reaction evidence="1 18 19">
        <text>(6R)-NADHX = (6S)-NADHX</text>
        <dbReference type="Rhea" id="RHEA:32215"/>
        <dbReference type="ChEBI" id="CHEBI:64074"/>
        <dbReference type="ChEBI" id="CHEBI:64075"/>
        <dbReference type="EC" id="5.1.99.6"/>
    </reaction>
</comment>
<evidence type="ECO:0000256" key="14">
    <source>
        <dbReference type="ARBA" id="ARBA00025153"/>
    </source>
</evidence>
<comment type="function">
    <text evidence="17">Catalyzes the dehydration of the S-form of NAD(P)HX at the expense of ADP, which is converted to AMP. Together with NAD(P)HX epimerase, which catalyzes the epimerization of the S- and R-forms, the enzyme allows the repair of both epimers of NAD(P)HX, a damaged form of NAD(P)H that is a result of enzymatic or heat-dependent hydration.</text>
</comment>
<dbReference type="Gene3D" id="3.40.50.10260">
    <property type="entry name" value="YjeF N-terminal domain"/>
    <property type="match status" value="1"/>
</dbReference>
<evidence type="ECO:0000256" key="3">
    <source>
        <dbReference type="ARBA" id="ARBA00006001"/>
    </source>
</evidence>
<dbReference type="SUPFAM" id="SSF64153">
    <property type="entry name" value="YjeF N-terminal domain-like"/>
    <property type="match status" value="1"/>
</dbReference>
<keyword evidence="11 18" id="KW-0413">Isomerase</keyword>
<dbReference type="PANTHER" id="PTHR12592:SF0">
    <property type="entry name" value="ATP-DEPENDENT (S)-NAD(P)H-HYDRATE DEHYDRATASE"/>
    <property type="match status" value="1"/>
</dbReference>
<keyword evidence="13" id="KW-0511">Multifunctional enzyme</keyword>